<protein>
    <submittedName>
        <fullName evidence="1">Uncharacterized protein</fullName>
    </submittedName>
</protein>
<accession>A0ACB9MX77</accession>
<comment type="caution">
    <text evidence="1">The sequence shown here is derived from an EMBL/GenBank/DDBJ whole genome shotgun (WGS) entry which is preliminary data.</text>
</comment>
<organism evidence="1 2">
    <name type="scientific">Bauhinia variegata</name>
    <name type="common">Purple orchid tree</name>
    <name type="synonym">Phanera variegata</name>
    <dbReference type="NCBI Taxonomy" id="167791"/>
    <lineage>
        <taxon>Eukaryota</taxon>
        <taxon>Viridiplantae</taxon>
        <taxon>Streptophyta</taxon>
        <taxon>Embryophyta</taxon>
        <taxon>Tracheophyta</taxon>
        <taxon>Spermatophyta</taxon>
        <taxon>Magnoliopsida</taxon>
        <taxon>eudicotyledons</taxon>
        <taxon>Gunneridae</taxon>
        <taxon>Pentapetalae</taxon>
        <taxon>rosids</taxon>
        <taxon>fabids</taxon>
        <taxon>Fabales</taxon>
        <taxon>Fabaceae</taxon>
        <taxon>Cercidoideae</taxon>
        <taxon>Cercideae</taxon>
        <taxon>Bauhiniinae</taxon>
        <taxon>Bauhinia</taxon>
    </lineage>
</organism>
<keyword evidence="2" id="KW-1185">Reference proteome</keyword>
<sequence length="681" mass="76969">MAGWSQLDDGSTLDFVVTPSKFKAEGFFVDLRPVSEGGLVRVEASPDNTSIECVLSGFSDKLQCRFDHFLRGALEEICSKKYYRPIPPMLGNGQQVNLQKLFVVVKQKGGYDAVSENRLWDLVALESGLGVNVGSSVKLIYCKYLNTLDSCLKRAANSKVCDAVLSDIGAEFSRRLMELQTGVEGLLSEFPDRESDDKCRRLDFKRKLDYNDVEILCDTKKLKSMIVDADKDKKVLGVRQLDLDMPDCRTNEPRVGNLCNNTGSMKILQEFDGGKISIDSDEVVCLDNATKVSVNVPKIGDLCNSNEMNNTFGFSGEGKGCSSNDDVLILDPSSINKESFGHKRKTGPMWEMLNWVAGIAKNPCDPSSGSIPERSKWKSHSNEDTWKKVLLIREAVFLKRHAESSDEQLIWQSQKMHPCLYDDQLGTAYNLRERLKNDKRPISGKSTCTDSSLETQADLERSPSPCIEFYCDKFPRMPIPLGPGFQAQLPEWTSVASESDPIWLGTPIWPSKNANNKLLIERDPIGKGRQDSCGCHEPGSVECVRFHIAEKRAKLKLELGFTFLEWNLDRVGEEVRRLWTQEEEKKFKDIVQSNPASTERSFWDYIFRSFPTKTREDLVSYYFNVFLLLRRGHQNRHTPDDIDSDDDGSESGPMKNVFGHQAENSRRPTLLTPKKPQRNCR</sequence>
<proteinExistence type="predicted"/>
<dbReference type="Proteomes" id="UP000828941">
    <property type="component" value="Chromosome 8"/>
</dbReference>
<name>A0ACB9MX77_BAUVA</name>
<reference evidence="1 2" key="1">
    <citation type="journal article" date="2022" name="DNA Res.">
        <title>Chromosomal-level genome assembly of the orchid tree Bauhinia variegata (Leguminosae; Cercidoideae) supports the allotetraploid origin hypothesis of Bauhinia.</title>
        <authorList>
            <person name="Zhong Y."/>
            <person name="Chen Y."/>
            <person name="Zheng D."/>
            <person name="Pang J."/>
            <person name="Liu Y."/>
            <person name="Luo S."/>
            <person name="Meng S."/>
            <person name="Qian L."/>
            <person name="Wei D."/>
            <person name="Dai S."/>
            <person name="Zhou R."/>
        </authorList>
    </citation>
    <scope>NUCLEOTIDE SEQUENCE [LARGE SCALE GENOMIC DNA]</scope>
    <source>
        <strain evidence="1">BV-YZ2020</strain>
    </source>
</reference>
<gene>
    <name evidence="1" type="ORF">L6164_021139</name>
</gene>
<dbReference type="EMBL" id="CM039433">
    <property type="protein sequence ID" value="KAI4328813.1"/>
    <property type="molecule type" value="Genomic_DNA"/>
</dbReference>
<evidence type="ECO:0000313" key="2">
    <source>
        <dbReference type="Proteomes" id="UP000828941"/>
    </source>
</evidence>
<evidence type="ECO:0000313" key="1">
    <source>
        <dbReference type="EMBL" id="KAI4328813.1"/>
    </source>
</evidence>